<evidence type="ECO:0000256" key="5">
    <source>
        <dbReference type="ARBA" id="ARBA00023136"/>
    </source>
</evidence>
<protein>
    <submittedName>
        <fullName evidence="7">CLRN3 protein</fullName>
    </submittedName>
</protein>
<evidence type="ECO:0000256" key="2">
    <source>
        <dbReference type="ARBA" id="ARBA00005787"/>
    </source>
</evidence>
<reference evidence="7" key="1">
    <citation type="journal article" date="2021" name="Cell">
        <title>Tracing the genetic footprints of vertebrate landing in non-teleost ray-finned fishes.</title>
        <authorList>
            <person name="Bi X."/>
            <person name="Wang K."/>
            <person name="Yang L."/>
            <person name="Pan H."/>
            <person name="Jiang H."/>
            <person name="Wei Q."/>
            <person name="Fang M."/>
            <person name="Yu H."/>
            <person name="Zhu C."/>
            <person name="Cai Y."/>
            <person name="He Y."/>
            <person name="Gan X."/>
            <person name="Zeng H."/>
            <person name="Yu D."/>
            <person name="Zhu Y."/>
            <person name="Jiang H."/>
            <person name="Qiu Q."/>
            <person name="Yang H."/>
            <person name="Zhang Y.E."/>
            <person name="Wang W."/>
            <person name="Zhu M."/>
            <person name="He S."/>
            <person name="Zhang G."/>
        </authorList>
    </citation>
    <scope>NUCLEOTIDE SEQUENCE</scope>
    <source>
        <strain evidence="7">Bchr_001</strain>
    </source>
</reference>
<keyword evidence="4 6" id="KW-1133">Transmembrane helix</keyword>
<evidence type="ECO:0000313" key="7">
    <source>
        <dbReference type="EMBL" id="MBN3290618.1"/>
    </source>
</evidence>
<dbReference type="PANTHER" id="PTHR31548:SF3">
    <property type="entry name" value="CLARIN-3"/>
    <property type="match status" value="1"/>
</dbReference>
<sequence>MKDIPTSRLIASDKVTTQTVKDRGQTQIKPSVEKESERPVLACKELLDMPMWKGSDNCVVIVSDKKGVRKATTSACRMLWLKWKLKGIQPSRYWGSPTHSTEVDWPFWQRRILLKVVNKGTTSGPLHALVVTFLAVSLFCSLCSFGTSAYNIFSNPYETYLGPIGVYVWSSISGVLLFFAIIFFVANAELNNLSLDVAKTSVNGLPGIEVKKNVFGYSYYILIVAVICNVVSVVVVSIYQHAKYTYTKEQQRPTENAPKEVMMY</sequence>
<keyword evidence="8" id="KW-1185">Reference proteome</keyword>
<feature type="transmembrane region" description="Helical" evidence="6">
    <location>
        <begin position="126"/>
        <end position="152"/>
    </location>
</feature>
<dbReference type="Gene3D" id="1.20.140.150">
    <property type="match status" value="1"/>
</dbReference>
<gene>
    <name evidence="7" type="primary">Clrn3</name>
    <name evidence="7" type="ORF">GTO92_0012744</name>
</gene>
<dbReference type="Proteomes" id="UP001166052">
    <property type="component" value="Unassembled WGS sequence"/>
</dbReference>
<feature type="transmembrane region" description="Helical" evidence="6">
    <location>
        <begin position="217"/>
        <end position="239"/>
    </location>
</feature>
<evidence type="ECO:0000256" key="1">
    <source>
        <dbReference type="ARBA" id="ARBA00004141"/>
    </source>
</evidence>
<dbReference type="PANTHER" id="PTHR31548">
    <property type="entry name" value="CLARIN"/>
    <property type="match status" value="1"/>
</dbReference>
<evidence type="ECO:0000256" key="6">
    <source>
        <dbReference type="SAM" id="Phobius"/>
    </source>
</evidence>
<proteinExistence type="inferred from homology"/>
<keyword evidence="3 6" id="KW-0812">Transmembrane</keyword>
<evidence type="ECO:0000313" key="8">
    <source>
        <dbReference type="Proteomes" id="UP001166052"/>
    </source>
</evidence>
<feature type="transmembrane region" description="Helical" evidence="6">
    <location>
        <begin position="164"/>
        <end position="186"/>
    </location>
</feature>
<accession>A0ABS2YW19</accession>
<feature type="non-terminal residue" evidence="7">
    <location>
        <position position="1"/>
    </location>
</feature>
<name>A0ABS2YW19_POLSE</name>
<keyword evidence="5 6" id="KW-0472">Membrane</keyword>
<feature type="non-terminal residue" evidence="7">
    <location>
        <position position="264"/>
    </location>
</feature>
<evidence type="ECO:0000256" key="3">
    <source>
        <dbReference type="ARBA" id="ARBA00022692"/>
    </source>
</evidence>
<organism evidence="7 8">
    <name type="scientific">Polypterus senegalus</name>
    <name type="common">Senegal bichir</name>
    <dbReference type="NCBI Taxonomy" id="55291"/>
    <lineage>
        <taxon>Eukaryota</taxon>
        <taxon>Metazoa</taxon>
        <taxon>Chordata</taxon>
        <taxon>Craniata</taxon>
        <taxon>Vertebrata</taxon>
        <taxon>Euteleostomi</taxon>
        <taxon>Actinopterygii</taxon>
        <taxon>Polypteriformes</taxon>
        <taxon>Polypteridae</taxon>
        <taxon>Polypterus</taxon>
    </lineage>
</organism>
<dbReference type="EMBL" id="JAAWVN010008899">
    <property type="protein sequence ID" value="MBN3290618.1"/>
    <property type="molecule type" value="Genomic_DNA"/>
</dbReference>
<comment type="subcellular location">
    <subcellularLocation>
        <location evidence="1">Membrane</location>
        <topology evidence="1">Multi-pass membrane protein</topology>
    </subcellularLocation>
</comment>
<comment type="similarity">
    <text evidence="2">Belongs to the clarin family.</text>
</comment>
<comment type="caution">
    <text evidence="7">The sequence shown here is derived from an EMBL/GenBank/DDBJ whole genome shotgun (WGS) entry which is preliminary data.</text>
</comment>
<dbReference type="InterPro" id="IPR026748">
    <property type="entry name" value="Clarin"/>
</dbReference>
<dbReference type="Pfam" id="PF25807">
    <property type="entry name" value="Clarin-2"/>
    <property type="match status" value="1"/>
</dbReference>
<evidence type="ECO:0000256" key="4">
    <source>
        <dbReference type="ARBA" id="ARBA00022989"/>
    </source>
</evidence>